<dbReference type="GeneID" id="85362977"/>
<evidence type="ECO:0000256" key="1">
    <source>
        <dbReference type="SAM" id="MobiDB-lite"/>
    </source>
</evidence>
<evidence type="ECO:0000313" key="3">
    <source>
        <dbReference type="Proteomes" id="UP001175211"/>
    </source>
</evidence>
<evidence type="ECO:0000313" key="2">
    <source>
        <dbReference type="EMBL" id="KAK0453996.1"/>
    </source>
</evidence>
<feature type="region of interest" description="Disordered" evidence="1">
    <location>
        <begin position="126"/>
        <end position="152"/>
    </location>
</feature>
<keyword evidence="3" id="KW-1185">Reference proteome</keyword>
<accession>A0AA39K3N8</accession>
<feature type="compositionally biased region" description="Polar residues" evidence="1">
    <location>
        <begin position="18"/>
        <end position="46"/>
    </location>
</feature>
<feature type="compositionally biased region" description="Polar residues" evidence="1">
    <location>
        <begin position="133"/>
        <end position="143"/>
    </location>
</feature>
<comment type="caution">
    <text evidence="2">The sequence shown here is derived from an EMBL/GenBank/DDBJ whole genome shotgun (WGS) entry which is preliminary data.</text>
</comment>
<gene>
    <name evidence="2" type="ORF">EV420DRAFT_1696460</name>
</gene>
<proteinExistence type="predicted"/>
<dbReference type="Proteomes" id="UP001175211">
    <property type="component" value="Unassembled WGS sequence"/>
</dbReference>
<protein>
    <submittedName>
        <fullName evidence="2">Uncharacterized protein</fullName>
    </submittedName>
</protein>
<sequence length="209" mass="22629">MVSSAKGSFSKRKGSKRTPQSRSPNASDHTNHSNATLQASPPSTEFGFQQIPQKLSRSQYPTYFVSPTVYLTGPLELDDADYQVYLNAADRERRASATHYSNPAQRIAFVSDDWIERIIESTSNVLSEAGAPTSGSKSNSSPDLQPVSPRVRSPHTLGLIDELTDTMDVLHLGPATQPSSPSLEQGVTNDVHTSRDSQTLSLSPALSLT</sequence>
<dbReference type="EMBL" id="JAUEPS010000028">
    <property type="protein sequence ID" value="KAK0453996.1"/>
    <property type="molecule type" value="Genomic_DNA"/>
</dbReference>
<feature type="compositionally biased region" description="Polar residues" evidence="1">
    <location>
        <begin position="176"/>
        <end position="209"/>
    </location>
</feature>
<name>A0AA39K3N8_ARMTA</name>
<dbReference type="AlphaFoldDB" id="A0AA39K3N8"/>
<organism evidence="2 3">
    <name type="scientific">Armillaria tabescens</name>
    <name type="common">Ringless honey mushroom</name>
    <name type="synonym">Agaricus tabescens</name>
    <dbReference type="NCBI Taxonomy" id="1929756"/>
    <lineage>
        <taxon>Eukaryota</taxon>
        <taxon>Fungi</taxon>
        <taxon>Dikarya</taxon>
        <taxon>Basidiomycota</taxon>
        <taxon>Agaricomycotina</taxon>
        <taxon>Agaricomycetes</taxon>
        <taxon>Agaricomycetidae</taxon>
        <taxon>Agaricales</taxon>
        <taxon>Marasmiineae</taxon>
        <taxon>Physalacriaceae</taxon>
        <taxon>Desarmillaria</taxon>
    </lineage>
</organism>
<reference evidence="2" key="1">
    <citation type="submission" date="2023-06" db="EMBL/GenBank/DDBJ databases">
        <authorList>
            <consortium name="Lawrence Berkeley National Laboratory"/>
            <person name="Ahrendt S."/>
            <person name="Sahu N."/>
            <person name="Indic B."/>
            <person name="Wong-Bajracharya J."/>
            <person name="Merenyi Z."/>
            <person name="Ke H.-M."/>
            <person name="Monk M."/>
            <person name="Kocsube S."/>
            <person name="Drula E."/>
            <person name="Lipzen A."/>
            <person name="Balint B."/>
            <person name="Henrissat B."/>
            <person name="Andreopoulos B."/>
            <person name="Martin F.M."/>
            <person name="Harder C.B."/>
            <person name="Rigling D."/>
            <person name="Ford K.L."/>
            <person name="Foster G.D."/>
            <person name="Pangilinan J."/>
            <person name="Papanicolaou A."/>
            <person name="Barry K."/>
            <person name="LaButti K."/>
            <person name="Viragh M."/>
            <person name="Koriabine M."/>
            <person name="Yan M."/>
            <person name="Riley R."/>
            <person name="Champramary S."/>
            <person name="Plett K.L."/>
            <person name="Tsai I.J."/>
            <person name="Slot J."/>
            <person name="Sipos G."/>
            <person name="Plett J."/>
            <person name="Nagy L.G."/>
            <person name="Grigoriev I.V."/>
        </authorList>
    </citation>
    <scope>NUCLEOTIDE SEQUENCE</scope>
    <source>
        <strain evidence="2">CCBAS 213</strain>
    </source>
</reference>
<feature type="region of interest" description="Disordered" evidence="1">
    <location>
        <begin position="171"/>
        <end position="209"/>
    </location>
</feature>
<feature type="region of interest" description="Disordered" evidence="1">
    <location>
        <begin position="1"/>
        <end position="46"/>
    </location>
</feature>
<dbReference type="RefSeq" id="XP_060328384.1">
    <property type="nucleotide sequence ID" value="XM_060479429.1"/>
</dbReference>